<evidence type="ECO:0000256" key="5">
    <source>
        <dbReference type="ARBA" id="ARBA00023136"/>
    </source>
</evidence>
<feature type="compositionally biased region" description="Low complexity" evidence="6">
    <location>
        <begin position="383"/>
        <end position="413"/>
    </location>
</feature>
<name>A0A430C8T1_SPHYA</name>
<organism evidence="8 9">
    <name type="scientific">Sphingobium yanoikuyae</name>
    <name type="common">Sphingomonas yanoikuyae</name>
    <dbReference type="NCBI Taxonomy" id="13690"/>
    <lineage>
        <taxon>Bacteria</taxon>
        <taxon>Pseudomonadati</taxon>
        <taxon>Pseudomonadota</taxon>
        <taxon>Alphaproteobacteria</taxon>
        <taxon>Sphingomonadales</taxon>
        <taxon>Sphingomonadaceae</taxon>
        <taxon>Sphingobium</taxon>
    </lineage>
</organism>
<comment type="similarity">
    <text evidence="2">Belongs to the TrbL/VirB6 family.</text>
</comment>
<gene>
    <name evidence="8" type="primary">trbL</name>
    <name evidence="8" type="ORF">DAH51_01995</name>
</gene>
<dbReference type="NCBIfam" id="TIGR02783">
    <property type="entry name" value="TrbL_P"/>
    <property type="match status" value="1"/>
</dbReference>
<accession>A0A430C8T1</accession>
<sequence>MSDTGIVDTFLNTFSTYIDSGFGLLGGEIGFLSSTLIAIDVTIAGLFWAWGADEDVLQRLVKKTLYIGAFAYIIGNFSSLATILFESFAGLGLKASGGSLSLAEFMKPASIASQGLDAAQPLIDAMDAYNSLWAVFANLAIIAVLLLAYLIVVLAFFVIAIQVFITLIEFKLVTLAGFVLLPFAFWNRTAFMAEKVLGHIVSSGIKVLVLAVITGIGTTLFDQFTATVGADPTAREVLAIALGALSLLGLAIFGPGIANGIVSGGPQLGAGAAAGTALAAGGALVGGAAAARLGVGAACSALGATGRMAGAAAQGGARMAGGAAGAYSVGSLGKSGAGAVAGGMAAVGQKAASGAVNAAVSPLRKMADKASASMRDNFRSGARAGLGAAPEAGGGASTAASTMPTTPASGAPAWSAGMKQRQSASHGASVLAHTMKAGDSHGGGSAPDIKERD</sequence>
<dbReference type="RefSeq" id="WP_125997109.1">
    <property type="nucleotide sequence ID" value="NZ_QRAL01000002.1"/>
</dbReference>
<feature type="transmembrane region" description="Helical" evidence="7">
    <location>
        <begin position="164"/>
        <end position="185"/>
    </location>
</feature>
<evidence type="ECO:0000256" key="2">
    <source>
        <dbReference type="ARBA" id="ARBA00007802"/>
    </source>
</evidence>
<reference evidence="8 9" key="1">
    <citation type="submission" date="2018-07" db="EMBL/GenBank/DDBJ databases">
        <title>Genomic and Epidemiologic Investigation of an Indolent Hospital Outbreak.</title>
        <authorList>
            <person name="Johnson R.C."/>
            <person name="Deming C."/>
            <person name="Conlan S."/>
            <person name="Zellmer C.J."/>
            <person name="Michelin A.V."/>
            <person name="Lee-Lin S."/>
            <person name="Thomas P.J."/>
            <person name="Park M."/>
            <person name="Weingarten R.A."/>
            <person name="Less J."/>
            <person name="Dekker J.P."/>
            <person name="Frank K.M."/>
            <person name="Musser K.A."/>
            <person name="Mcquiston J.R."/>
            <person name="Henderson D.K."/>
            <person name="Lau A.F."/>
            <person name="Palmore T.N."/>
            <person name="Segre J.A."/>
        </authorList>
    </citation>
    <scope>NUCLEOTIDE SEQUENCE [LARGE SCALE GENOMIC DNA]</scope>
    <source>
        <strain evidence="8 9">SK-NIH.Env6_1116</strain>
    </source>
</reference>
<dbReference type="GO" id="GO:0030255">
    <property type="term" value="P:protein secretion by the type IV secretion system"/>
    <property type="evidence" value="ECO:0007669"/>
    <property type="project" value="InterPro"/>
</dbReference>
<dbReference type="NCBIfam" id="NF010449">
    <property type="entry name" value="PRK13875.1"/>
    <property type="match status" value="1"/>
</dbReference>
<keyword evidence="4 7" id="KW-1133">Transmembrane helix</keyword>
<feature type="transmembrane region" description="Helical" evidence="7">
    <location>
        <begin position="64"/>
        <end position="85"/>
    </location>
</feature>
<protein>
    <submittedName>
        <fullName evidence="8">P-type conjugative transfer protein TrbL</fullName>
    </submittedName>
</protein>
<feature type="transmembrane region" description="Helical" evidence="7">
    <location>
        <begin position="29"/>
        <end position="52"/>
    </location>
</feature>
<evidence type="ECO:0000256" key="6">
    <source>
        <dbReference type="SAM" id="MobiDB-lite"/>
    </source>
</evidence>
<dbReference type="InterPro" id="IPR007688">
    <property type="entry name" value="Conjugal_tfr_TrbL/VirB6"/>
</dbReference>
<feature type="region of interest" description="Disordered" evidence="6">
    <location>
        <begin position="383"/>
        <end position="453"/>
    </location>
</feature>
<feature type="transmembrane region" description="Helical" evidence="7">
    <location>
        <begin position="132"/>
        <end position="157"/>
    </location>
</feature>
<dbReference type="InterPro" id="IPR014150">
    <property type="entry name" value="Conjugal_tfr_TrbL"/>
</dbReference>
<proteinExistence type="inferred from homology"/>
<evidence type="ECO:0000313" key="8">
    <source>
        <dbReference type="EMBL" id="RSU61394.1"/>
    </source>
</evidence>
<dbReference type="GO" id="GO:0016020">
    <property type="term" value="C:membrane"/>
    <property type="evidence" value="ECO:0007669"/>
    <property type="project" value="UniProtKB-SubCell"/>
</dbReference>
<feature type="transmembrane region" description="Helical" evidence="7">
    <location>
        <begin position="205"/>
        <end position="225"/>
    </location>
</feature>
<keyword evidence="5 7" id="KW-0472">Membrane</keyword>
<comment type="subcellular location">
    <subcellularLocation>
        <location evidence="1">Membrane</location>
        <topology evidence="1">Multi-pass membrane protein</topology>
    </subcellularLocation>
</comment>
<evidence type="ECO:0000256" key="1">
    <source>
        <dbReference type="ARBA" id="ARBA00004141"/>
    </source>
</evidence>
<evidence type="ECO:0000313" key="9">
    <source>
        <dbReference type="Proteomes" id="UP000287401"/>
    </source>
</evidence>
<feature type="transmembrane region" description="Helical" evidence="7">
    <location>
        <begin position="237"/>
        <end position="258"/>
    </location>
</feature>
<evidence type="ECO:0000256" key="7">
    <source>
        <dbReference type="SAM" id="Phobius"/>
    </source>
</evidence>
<keyword evidence="3 7" id="KW-0812">Transmembrane</keyword>
<dbReference type="Proteomes" id="UP000287401">
    <property type="component" value="Unassembled WGS sequence"/>
</dbReference>
<evidence type="ECO:0000256" key="4">
    <source>
        <dbReference type="ARBA" id="ARBA00022989"/>
    </source>
</evidence>
<comment type="caution">
    <text evidence="8">The sequence shown here is derived from an EMBL/GenBank/DDBJ whole genome shotgun (WGS) entry which is preliminary data.</text>
</comment>
<dbReference type="EMBL" id="QRAL01000002">
    <property type="protein sequence ID" value="RSU61394.1"/>
    <property type="molecule type" value="Genomic_DNA"/>
</dbReference>
<dbReference type="Pfam" id="PF04610">
    <property type="entry name" value="TrbL"/>
    <property type="match status" value="1"/>
</dbReference>
<dbReference type="AlphaFoldDB" id="A0A430C8T1"/>
<evidence type="ECO:0000256" key="3">
    <source>
        <dbReference type="ARBA" id="ARBA00022692"/>
    </source>
</evidence>